<sequence>MSDVGEREALEPRTLLDHATMLHLAHPDGPLPGGGRPYPDEDHFAVLSRSGQPRVARWQQVIDIVTSIYEDEPSADRVCEVMADALTSLRAETRFAWLLAEAVVSFDPVWRRAVGRALAYRSRERGRVAVGLALLHGVAEPCDTAPVRMLGLLFRHFGETAIGVLQHIPGAAEDLVWLAQRSDPWRHAHAVTALCSVGDPATFGWLLREGVRPGGPSVTNALAIAETVGLAEVLDGDGISEDVVEHAGWLLVTMTPRGAGKAELSWYADAPAALSGFAAAADKMSATFDRYAMIVSLLADLHLGHAATLEWPSRELGRVRAALERLLDEPAWAAVLDAAERSAEPGICHRVRWATLVRTTCGQLPPMESAMNGEPSRIAIRVSVPDPGLSGVVETSILVDGRPIVAEAFTAGPAEQPEYLLGPDHRLRAGVEAHEVRLAVGDCEGCCCALYVTIERRGDEVIWRDWRNPDQSGLDLPTVRFGAAQYDAEITRAENDHSWEWPARTAARLLRARLREQPDLLGRWDCHADWLEARPNDLGRVQVSYFYPRRPASAEDVWVRFIADIEVPAGDPETVIDQIVRLLADDDPRRQQRYAGGSTAEAAEAFGFAWAVRR</sequence>
<keyword evidence="2" id="KW-1185">Reference proteome</keyword>
<comment type="caution">
    <text evidence="1">The sequence shown here is derived from an EMBL/GenBank/DDBJ whole genome shotgun (WGS) entry which is preliminary data.</text>
</comment>
<proteinExistence type="predicted"/>
<evidence type="ECO:0000313" key="2">
    <source>
        <dbReference type="Proteomes" id="UP000601223"/>
    </source>
</evidence>
<protein>
    <submittedName>
        <fullName evidence="1">Uncharacterized protein</fullName>
    </submittedName>
</protein>
<organism evidence="1 2">
    <name type="scientific">Catellatospora bangladeshensis</name>
    <dbReference type="NCBI Taxonomy" id="310355"/>
    <lineage>
        <taxon>Bacteria</taxon>
        <taxon>Bacillati</taxon>
        <taxon>Actinomycetota</taxon>
        <taxon>Actinomycetes</taxon>
        <taxon>Micromonosporales</taxon>
        <taxon>Micromonosporaceae</taxon>
        <taxon>Catellatospora</taxon>
    </lineage>
</organism>
<dbReference type="EMBL" id="BONF01000021">
    <property type="protein sequence ID" value="GIF82619.1"/>
    <property type="molecule type" value="Genomic_DNA"/>
</dbReference>
<gene>
    <name evidence="1" type="ORF">Cba03nite_39680</name>
</gene>
<name>A0A8J3JHC3_9ACTN</name>
<accession>A0A8J3JHC3</accession>
<evidence type="ECO:0000313" key="1">
    <source>
        <dbReference type="EMBL" id="GIF82619.1"/>
    </source>
</evidence>
<dbReference type="RefSeq" id="WP_203748145.1">
    <property type="nucleotide sequence ID" value="NZ_BONF01000021.1"/>
</dbReference>
<dbReference type="Proteomes" id="UP000601223">
    <property type="component" value="Unassembled WGS sequence"/>
</dbReference>
<reference evidence="1 2" key="1">
    <citation type="submission" date="2021-01" db="EMBL/GenBank/DDBJ databases">
        <title>Whole genome shotgun sequence of Catellatospora bangladeshensis NBRC 107357.</title>
        <authorList>
            <person name="Komaki H."/>
            <person name="Tamura T."/>
        </authorList>
    </citation>
    <scope>NUCLEOTIDE SEQUENCE [LARGE SCALE GENOMIC DNA]</scope>
    <source>
        <strain evidence="1 2">NBRC 107357</strain>
    </source>
</reference>
<dbReference type="AlphaFoldDB" id="A0A8J3JHC3"/>